<keyword evidence="1" id="KW-0472">Membrane</keyword>
<reference evidence="3" key="1">
    <citation type="submission" date="2024-06" db="EMBL/GenBank/DDBJ databases">
        <authorList>
            <person name="Ryan C."/>
        </authorList>
    </citation>
    <scope>NUCLEOTIDE SEQUENCE [LARGE SCALE GENOMIC DNA]</scope>
</reference>
<dbReference type="Proteomes" id="UP001497457">
    <property type="component" value="Chromosome 27b"/>
</dbReference>
<dbReference type="EMBL" id="OZ075137">
    <property type="protein sequence ID" value="CAL5006241.1"/>
    <property type="molecule type" value="Genomic_DNA"/>
</dbReference>
<evidence type="ECO:0000313" key="2">
    <source>
        <dbReference type="EMBL" id="CAL5006241.1"/>
    </source>
</evidence>
<dbReference type="AlphaFoldDB" id="A0ABC9BT14"/>
<accession>A0ABC9BT14</accession>
<feature type="transmembrane region" description="Helical" evidence="1">
    <location>
        <begin position="138"/>
        <end position="158"/>
    </location>
</feature>
<reference evidence="2 3" key="2">
    <citation type="submission" date="2024-10" db="EMBL/GenBank/DDBJ databases">
        <authorList>
            <person name="Ryan C."/>
        </authorList>
    </citation>
    <scope>NUCLEOTIDE SEQUENCE [LARGE SCALE GENOMIC DNA]</scope>
</reference>
<sequence length="208" mass="21922">MATLAAAMHPLPSSPPPARRVMVRRAARTHLAAAATDAVICVFLASMWILFGSLAAMEVGRLAWGEGCPVSVAASKVLVVAMFTFALVLLFGVVPLMARAAGPGLCPAAGDDIEAAKYQAHARKSFTAAAWGALRDPVTLAFLSSMSFLLLVIAGAVLKDSSPVKGSRRERTGSVIYAVGALGLYTVDFFVACPILTVSMWRAWRRMA</sequence>
<evidence type="ECO:0000256" key="1">
    <source>
        <dbReference type="SAM" id="Phobius"/>
    </source>
</evidence>
<feature type="transmembrane region" description="Helical" evidence="1">
    <location>
        <begin position="178"/>
        <end position="201"/>
    </location>
</feature>
<keyword evidence="1" id="KW-1133">Transmembrane helix</keyword>
<feature type="transmembrane region" description="Helical" evidence="1">
    <location>
        <begin position="77"/>
        <end position="98"/>
    </location>
</feature>
<organism evidence="2 3">
    <name type="scientific">Urochloa decumbens</name>
    <dbReference type="NCBI Taxonomy" id="240449"/>
    <lineage>
        <taxon>Eukaryota</taxon>
        <taxon>Viridiplantae</taxon>
        <taxon>Streptophyta</taxon>
        <taxon>Embryophyta</taxon>
        <taxon>Tracheophyta</taxon>
        <taxon>Spermatophyta</taxon>
        <taxon>Magnoliopsida</taxon>
        <taxon>Liliopsida</taxon>
        <taxon>Poales</taxon>
        <taxon>Poaceae</taxon>
        <taxon>PACMAD clade</taxon>
        <taxon>Panicoideae</taxon>
        <taxon>Panicodae</taxon>
        <taxon>Paniceae</taxon>
        <taxon>Melinidinae</taxon>
        <taxon>Urochloa</taxon>
    </lineage>
</organism>
<gene>
    <name evidence="2" type="ORF">URODEC1_LOCUS67946</name>
</gene>
<protein>
    <submittedName>
        <fullName evidence="2">Uncharacterized protein</fullName>
    </submittedName>
</protein>
<keyword evidence="1" id="KW-0812">Transmembrane</keyword>
<name>A0ABC9BT14_9POAL</name>
<evidence type="ECO:0000313" key="3">
    <source>
        <dbReference type="Proteomes" id="UP001497457"/>
    </source>
</evidence>
<feature type="transmembrane region" description="Helical" evidence="1">
    <location>
        <begin position="31"/>
        <end position="57"/>
    </location>
</feature>
<proteinExistence type="predicted"/>
<keyword evidence="3" id="KW-1185">Reference proteome</keyword>